<dbReference type="EMBL" id="BMAW01000338">
    <property type="protein sequence ID" value="GFS68522.1"/>
    <property type="molecule type" value="Genomic_DNA"/>
</dbReference>
<evidence type="ECO:0000313" key="1">
    <source>
        <dbReference type="EMBL" id="GFS68522.1"/>
    </source>
</evidence>
<name>A0A8X6SXZ4_NEPPI</name>
<organism evidence="1 2">
    <name type="scientific">Nephila pilipes</name>
    <name type="common">Giant wood spider</name>
    <name type="synonym">Nephila maculata</name>
    <dbReference type="NCBI Taxonomy" id="299642"/>
    <lineage>
        <taxon>Eukaryota</taxon>
        <taxon>Metazoa</taxon>
        <taxon>Ecdysozoa</taxon>
        <taxon>Arthropoda</taxon>
        <taxon>Chelicerata</taxon>
        <taxon>Arachnida</taxon>
        <taxon>Araneae</taxon>
        <taxon>Araneomorphae</taxon>
        <taxon>Entelegynae</taxon>
        <taxon>Araneoidea</taxon>
        <taxon>Nephilidae</taxon>
        <taxon>Nephila</taxon>
    </lineage>
</organism>
<proteinExistence type="predicted"/>
<sequence length="98" mass="10678">MLALSCCYFGIGLDIMDQLVFVMCSRDSLACIFDNSKNILKTGCISLTMLQNSFLDVPEFIVPQSTCLALELSMIRQMSGGNLHSPNNIHGVAKPSCT</sequence>
<reference evidence="1" key="1">
    <citation type="submission" date="2020-08" db="EMBL/GenBank/DDBJ databases">
        <title>Multicomponent nature underlies the extraordinary mechanical properties of spider dragline silk.</title>
        <authorList>
            <person name="Kono N."/>
            <person name="Nakamura H."/>
            <person name="Mori M."/>
            <person name="Yoshida Y."/>
            <person name="Ohtoshi R."/>
            <person name="Malay A.D."/>
            <person name="Moran D.A.P."/>
            <person name="Tomita M."/>
            <person name="Numata K."/>
            <person name="Arakawa K."/>
        </authorList>
    </citation>
    <scope>NUCLEOTIDE SEQUENCE</scope>
</reference>
<dbReference type="Proteomes" id="UP000887013">
    <property type="component" value="Unassembled WGS sequence"/>
</dbReference>
<evidence type="ECO:0000313" key="2">
    <source>
        <dbReference type="Proteomes" id="UP000887013"/>
    </source>
</evidence>
<comment type="caution">
    <text evidence="1">The sequence shown here is derived from an EMBL/GenBank/DDBJ whole genome shotgun (WGS) entry which is preliminary data.</text>
</comment>
<accession>A0A8X6SXZ4</accession>
<protein>
    <submittedName>
        <fullName evidence="1">Uncharacterized protein</fullName>
    </submittedName>
</protein>
<gene>
    <name evidence="1" type="ORF">NPIL_307011</name>
</gene>
<keyword evidence="2" id="KW-1185">Reference proteome</keyword>
<dbReference type="AlphaFoldDB" id="A0A8X6SXZ4"/>